<dbReference type="Pfam" id="PF22514">
    <property type="entry name" value="EXPB1_D1"/>
    <property type="match status" value="1"/>
</dbReference>
<dbReference type="Gene3D" id="2.40.40.10">
    <property type="entry name" value="RlpA-like domain"/>
    <property type="match status" value="1"/>
</dbReference>
<comment type="caution">
    <text evidence="2">The sequence shown here is derived from an EMBL/GenBank/DDBJ whole genome shotgun (WGS) entry which is preliminary data.</text>
</comment>
<proteinExistence type="predicted"/>
<dbReference type="AlphaFoldDB" id="A0A0L0V5M9"/>
<dbReference type="InterPro" id="IPR036908">
    <property type="entry name" value="RlpA-like_sf"/>
</dbReference>
<feature type="domain" description="Expansin-like EG45" evidence="1">
    <location>
        <begin position="25"/>
        <end position="159"/>
    </location>
</feature>
<dbReference type="InterPro" id="IPR007112">
    <property type="entry name" value="Expansin/allergen_DPBB_dom"/>
</dbReference>
<organism evidence="2 3">
    <name type="scientific">Puccinia striiformis f. sp. tritici PST-78</name>
    <dbReference type="NCBI Taxonomy" id="1165861"/>
    <lineage>
        <taxon>Eukaryota</taxon>
        <taxon>Fungi</taxon>
        <taxon>Dikarya</taxon>
        <taxon>Basidiomycota</taxon>
        <taxon>Pucciniomycotina</taxon>
        <taxon>Pucciniomycetes</taxon>
        <taxon>Pucciniales</taxon>
        <taxon>Pucciniaceae</taxon>
        <taxon>Puccinia</taxon>
    </lineage>
</organism>
<dbReference type="CDD" id="cd22278">
    <property type="entry name" value="DPBB_GH45_endoglucanase"/>
    <property type="match status" value="1"/>
</dbReference>
<dbReference type="PROSITE" id="PS50842">
    <property type="entry name" value="EXPANSIN_EG45"/>
    <property type="match status" value="1"/>
</dbReference>
<dbReference type="Proteomes" id="UP000054564">
    <property type="component" value="Unassembled WGS sequence"/>
</dbReference>
<sequence>MTWIMPATGSASLTHYDLPLNYLASCGCAYGAGYHATAALSSLAYSGDERSSIGPGPGCGRCFRLTLRSAHGVQPPFDAPEPCPSVVVKIVDKCPSPEFCSATRSHPNKIGQQIHFDLALPSPALNMSFFPSNEGLYGYKDFGVWNIDYKTVSCEEWTGWSNETNLGVEPSYPGYEASCCPINPPYTSEMCAKSIKAPPPSSTYRSAGPSLFNSIPLKKSNPSTSFLLLITISSWLSINLISLLQ</sequence>
<evidence type="ECO:0000259" key="1">
    <source>
        <dbReference type="PROSITE" id="PS50842"/>
    </source>
</evidence>
<accession>A0A0L0V5M9</accession>
<evidence type="ECO:0000313" key="3">
    <source>
        <dbReference type="Proteomes" id="UP000054564"/>
    </source>
</evidence>
<dbReference type="SUPFAM" id="SSF50685">
    <property type="entry name" value="Barwin-like endoglucanases"/>
    <property type="match status" value="1"/>
</dbReference>
<evidence type="ECO:0000313" key="2">
    <source>
        <dbReference type="EMBL" id="KNE94610.1"/>
    </source>
</evidence>
<dbReference type="OrthoDB" id="5823761at2759"/>
<gene>
    <name evidence="2" type="ORF">PSTG_12073</name>
</gene>
<dbReference type="EMBL" id="AJIL01000113">
    <property type="protein sequence ID" value="KNE94610.1"/>
    <property type="molecule type" value="Genomic_DNA"/>
</dbReference>
<protein>
    <recommendedName>
        <fullName evidence="1">Expansin-like EG45 domain-containing protein</fullName>
    </recommendedName>
</protein>
<reference evidence="3" key="1">
    <citation type="submission" date="2014-03" db="EMBL/GenBank/DDBJ databases">
        <title>The Genome Sequence of Puccinia striiformis f. sp. tritici PST-78.</title>
        <authorList>
            <consortium name="The Broad Institute Genome Sequencing Platform"/>
            <person name="Cuomo C."/>
            <person name="Hulbert S."/>
            <person name="Chen X."/>
            <person name="Walker B."/>
            <person name="Young S.K."/>
            <person name="Zeng Q."/>
            <person name="Gargeya S."/>
            <person name="Fitzgerald M."/>
            <person name="Haas B."/>
            <person name="Abouelleil A."/>
            <person name="Alvarado L."/>
            <person name="Arachchi H.M."/>
            <person name="Berlin A.M."/>
            <person name="Chapman S.B."/>
            <person name="Goldberg J."/>
            <person name="Griggs A."/>
            <person name="Gujja S."/>
            <person name="Hansen M."/>
            <person name="Howarth C."/>
            <person name="Imamovic A."/>
            <person name="Larimer J."/>
            <person name="McCowan C."/>
            <person name="Montmayeur A."/>
            <person name="Murphy C."/>
            <person name="Neiman D."/>
            <person name="Pearson M."/>
            <person name="Priest M."/>
            <person name="Roberts A."/>
            <person name="Saif S."/>
            <person name="Shea T."/>
            <person name="Sisk P."/>
            <person name="Sykes S."/>
            <person name="Wortman J."/>
            <person name="Nusbaum C."/>
            <person name="Birren B."/>
        </authorList>
    </citation>
    <scope>NUCLEOTIDE SEQUENCE [LARGE SCALE GENOMIC DNA]</scope>
    <source>
        <strain evidence="3">race PST-78</strain>
    </source>
</reference>
<name>A0A0L0V5M9_9BASI</name>
<keyword evidence="3" id="KW-1185">Reference proteome</keyword>